<reference evidence="3 4" key="1">
    <citation type="journal article" date="2020" name="J. Bacteriol.">
        <title>Aerococcus urinae Isolated from Women with Lower Urinary Tract Symptoms: In Vitro Aggregation and Genome Analysis.</title>
        <authorList>
            <person name="Hilt E.E."/>
            <person name="Putonti C."/>
            <person name="Thomas-White K."/>
            <person name="Lewis A.L."/>
            <person name="Visick K.L."/>
            <person name="Gilbert N.M."/>
            <person name="Wolfe A.J."/>
        </authorList>
    </citation>
    <scope>NUCLEOTIDE SEQUENCE [LARGE SCALE GENOMIC DNA]</scope>
    <source>
        <strain evidence="3 4">UMB1016</strain>
    </source>
</reference>
<name>A0A1E9PJ30_9LACT</name>
<evidence type="ECO:0000313" key="4">
    <source>
        <dbReference type="Proteomes" id="UP000250354"/>
    </source>
</evidence>
<reference evidence="3" key="3">
    <citation type="submission" date="2024-02" db="EMBL/GenBank/DDBJ databases">
        <authorList>
            <person name="Choi B."/>
        </authorList>
    </citation>
    <scope>NUCLEOTIDE SEQUENCE</scope>
    <source>
        <strain evidence="3">UMB1016</strain>
    </source>
</reference>
<reference evidence="2" key="2">
    <citation type="submission" date="2022-09" db="EMBL/GenBank/DDBJ databases">
        <title>Aerococcus urinae taxonomy study.</title>
        <authorList>
            <person name="Christensen J."/>
            <person name="Senneby E."/>
        </authorList>
    </citation>
    <scope>NUCLEOTIDE SEQUENCE</scope>
    <source>
        <strain evidence="2">LUND-41-B12</strain>
    </source>
</reference>
<accession>A0A9Q4DDS4</accession>
<gene>
    <name evidence="3" type="ORF">DBT44_0003595</name>
    <name evidence="2" type="ORF">ODY61_03350</name>
</gene>
<dbReference type="RefSeq" id="WP_070559161.1">
    <property type="nucleotide sequence ID" value="NZ_CAJHLG010000004.1"/>
</dbReference>
<evidence type="ECO:0000313" key="3">
    <source>
        <dbReference type="EMBL" id="WWC55403.1"/>
    </source>
</evidence>
<dbReference type="Proteomes" id="UP000250354">
    <property type="component" value="Chromosome"/>
</dbReference>
<keyword evidence="4" id="KW-1185">Reference proteome</keyword>
<dbReference type="EMBL" id="CP145132">
    <property type="protein sequence ID" value="WWC55403.1"/>
    <property type="molecule type" value="Genomic_DNA"/>
</dbReference>
<dbReference type="Proteomes" id="UP001069047">
    <property type="component" value="Unassembled WGS sequence"/>
</dbReference>
<dbReference type="EMBL" id="JAOTMY010000001">
    <property type="protein sequence ID" value="MCY3087155.1"/>
    <property type="molecule type" value="Genomic_DNA"/>
</dbReference>
<sequence length="69" mass="8576">METSKDQILNMKRIVARKKNIRQRLFVELTQTELEIQEYERKINYLTELENKKESIQYNYQHSNEELER</sequence>
<evidence type="ECO:0000313" key="2">
    <source>
        <dbReference type="EMBL" id="MCY3087155.1"/>
    </source>
</evidence>
<accession>A0A1E9PJ30</accession>
<proteinExistence type="predicted"/>
<keyword evidence="1" id="KW-0175">Coiled coil</keyword>
<evidence type="ECO:0000313" key="5">
    <source>
        <dbReference type="Proteomes" id="UP001069047"/>
    </source>
</evidence>
<evidence type="ECO:0000256" key="1">
    <source>
        <dbReference type="SAM" id="Coils"/>
    </source>
</evidence>
<protein>
    <submittedName>
        <fullName evidence="2">Uncharacterized protein</fullName>
    </submittedName>
</protein>
<dbReference type="AlphaFoldDB" id="A0A1E9PJ30"/>
<feature type="coiled-coil region" evidence="1">
    <location>
        <begin position="22"/>
        <end position="66"/>
    </location>
</feature>
<organism evidence="2 5">
    <name type="scientific">Aerococcus mictus</name>
    <dbReference type="NCBI Taxonomy" id="2976810"/>
    <lineage>
        <taxon>Bacteria</taxon>
        <taxon>Bacillati</taxon>
        <taxon>Bacillota</taxon>
        <taxon>Bacilli</taxon>
        <taxon>Lactobacillales</taxon>
        <taxon>Aerococcaceae</taxon>
        <taxon>Aerococcus</taxon>
    </lineage>
</organism>